<keyword evidence="4" id="KW-1185">Reference proteome</keyword>
<comment type="caution">
    <text evidence="3">The sequence shown here is derived from an EMBL/GenBank/DDBJ whole genome shotgun (WGS) entry which is preliminary data.</text>
</comment>
<feature type="domain" description="Glycerophosphoryl diester phosphodiesterase membrane" evidence="2">
    <location>
        <begin position="17"/>
        <end position="131"/>
    </location>
</feature>
<feature type="transmembrane region" description="Helical" evidence="1">
    <location>
        <begin position="62"/>
        <end position="90"/>
    </location>
</feature>
<gene>
    <name evidence="3" type="ORF">A6302_03236</name>
</gene>
<dbReference type="Pfam" id="PF10110">
    <property type="entry name" value="GPDPase_memb"/>
    <property type="match status" value="1"/>
</dbReference>
<accession>A0A1E3GZG5</accession>
<keyword evidence="1" id="KW-1133">Transmembrane helix</keyword>
<dbReference type="OrthoDB" id="7472950at2"/>
<dbReference type="EMBL" id="MCRJ01000089">
    <property type="protein sequence ID" value="ODN69469.1"/>
    <property type="molecule type" value="Genomic_DNA"/>
</dbReference>
<sequence length="149" mass="15790">MLPIIALSIVLGVAAGIGFALLLVPGIYVYARWGLFLPAIVIEDGSYGALARSSELTKEYRWPIVGAYVVFGIAMLLMLLSMSMLLGFVLVGLADTMDTTALLIVTAIVESVFSAAMLGLSSCVVVALYMRLRDIKEGPGAEQLADVFG</sequence>
<dbReference type="RefSeq" id="WP_069307629.1">
    <property type="nucleotide sequence ID" value="NZ_MCRJ01000089.1"/>
</dbReference>
<dbReference type="Proteomes" id="UP000094622">
    <property type="component" value="Unassembled WGS sequence"/>
</dbReference>
<reference evidence="3 4" key="1">
    <citation type="submission" date="2016-07" db="EMBL/GenBank/DDBJ databases">
        <title>Draft Genome Sequence of Methylobrevis pamukkalensis PK2.</title>
        <authorList>
            <person name="Vasilenko O.V."/>
            <person name="Doronina N.V."/>
            <person name="Shmareva M.N."/>
            <person name="Tarlachkov S.V."/>
            <person name="Mustakhimov I."/>
            <person name="Trotsenko Y.A."/>
        </authorList>
    </citation>
    <scope>NUCLEOTIDE SEQUENCE [LARGE SCALE GENOMIC DNA]</scope>
    <source>
        <strain evidence="3 4">PK2</strain>
    </source>
</reference>
<dbReference type="InterPro" id="IPR018476">
    <property type="entry name" value="GlyceroP-diester-Pdiesterase_M"/>
</dbReference>
<dbReference type="AlphaFoldDB" id="A0A1E3GZG5"/>
<evidence type="ECO:0000313" key="3">
    <source>
        <dbReference type="EMBL" id="ODN69469.1"/>
    </source>
</evidence>
<organism evidence="3 4">
    <name type="scientific">Methylobrevis pamukkalensis</name>
    <dbReference type="NCBI Taxonomy" id="1439726"/>
    <lineage>
        <taxon>Bacteria</taxon>
        <taxon>Pseudomonadati</taxon>
        <taxon>Pseudomonadota</taxon>
        <taxon>Alphaproteobacteria</taxon>
        <taxon>Hyphomicrobiales</taxon>
        <taxon>Pleomorphomonadaceae</taxon>
        <taxon>Methylobrevis</taxon>
    </lineage>
</organism>
<proteinExistence type="predicted"/>
<evidence type="ECO:0000313" key="4">
    <source>
        <dbReference type="Proteomes" id="UP000094622"/>
    </source>
</evidence>
<keyword evidence="1" id="KW-0472">Membrane</keyword>
<evidence type="ECO:0000256" key="1">
    <source>
        <dbReference type="SAM" id="Phobius"/>
    </source>
</evidence>
<name>A0A1E3GZG5_9HYPH</name>
<keyword evidence="1" id="KW-0812">Transmembrane</keyword>
<protein>
    <recommendedName>
        <fullName evidence="2">Glycerophosphoryl diester phosphodiesterase membrane domain-containing protein</fullName>
    </recommendedName>
</protein>
<evidence type="ECO:0000259" key="2">
    <source>
        <dbReference type="Pfam" id="PF10110"/>
    </source>
</evidence>
<feature type="transmembrane region" description="Helical" evidence="1">
    <location>
        <begin position="102"/>
        <end position="129"/>
    </location>
</feature>